<evidence type="ECO:0000313" key="3">
    <source>
        <dbReference type="Proteomes" id="UP000216998"/>
    </source>
</evidence>
<gene>
    <name evidence="2" type="ORF">CHU95_01580</name>
</gene>
<protein>
    <recommendedName>
        <fullName evidence="4">POTRA domain-containing protein</fullName>
    </recommendedName>
</protein>
<keyword evidence="1" id="KW-0732">Signal</keyword>
<comment type="caution">
    <text evidence="2">The sequence shown here is derived from an EMBL/GenBank/DDBJ whole genome shotgun (WGS) entry which is preliminary data.</text>
</comment>
<evidence type="ECO:0000313" key="2">
    <source>
        <dbReference type="EMBL" id="OYQ37409.1"/>
    </source>
</evidence>
<dbReference type="EMBL" id="NOXU01000015">
    <property type="protein sequence ID" value="OYQ37409.1"/>
    <property type="molecule type" value="Genomic_DNA"/>
</dbReference>
<accession>A0A255Z7J3</accession>
<feature type="signal peptide" evidence="1">
    <location>
        <begin position="1"/>
        <end position="22"/>
    </location>
</feature>
<name>A0A255Z7J3_9PROT</name>
<dbReference type="Proteomes" id="UP000216998">
    <property type="component" value="Unassembled WGS sequence"/>
</dbReference>
<feature type="chain" id="PRO_5012626455" description="POTRA domain-containing protein" evidence="1">
    <location>
        <begin position="23"/>
        <end position="222"/>
    </location>
</feature>
<keyword evidence="3" id="KW-1185">Reference proteome</keyword>
<proteinExistence type="predicted"/>
<dbReference type="RefSeq" id="WP_094453045.1">
    <property type="nucleotide sequence ID" value="NZ_NOXU01000015.1"/>
</dbReference>
<reference evidence="2 3" key="1">
    <citation type="submission" date="2017-07" db="EMBL/GenBank/DDBJ databases">
        <title>Niveispirillum cyanobacteriorum sp. nov., isolated from cyanobacterial aggregates in a eutrophic lake.</title>
        <authorList>
            <person name="Cai H."/>
        </authorList>
    </citation>
    <scope>NUCLEOTIDE SEQUENCE [LARGE SCALE GENOMIC DNA]</scope>
    <source>
        <strain evidence="3">TH1-14</strain>
    </source>
</reference>
<dbReference type="AlphaFoldDB" id="A0A255Z7J3"/>
<organism evidence="2 3">
    <name type="scientific">Niveispirillum lacus</name>
    <dbReference type="NCBI Taxonomy" id="1981099"/>
    <lineage>
        <taxon>Bacteria</taxon>
        <taxon>Pseudomonadati</taxon>
        <taxon>Pseudomonadota</taxon>
        <taxon>Alphaproteobacteria</taxon>
        <taxon>Rhodospirillales</taxon>
        <taxon>Azospirillaceae</taxon>
        <taxon>Niveispirillum</taxon>
    </lineage>
</organism>
<evidence type="ECO:0008006" key="4">
    <source>
        <dbReference type="Google" id="ProtNLM"/>
    </source>
</evidence>
<sequence length="222" mass="24132">MVMRTWIAVVLAGLWFTAPTMAQNTASSGQPPVVQSAKQVKVEGFRNARFGMTEAQVRDAIGKDFKLSGDAIQKLEDPTERTSALIVKVNDLLPDSGPAVVAYLLGYKSKKLFRVNVIWGQEIGSPTKPQQIVGTANSLRNYLVAQGYRQEGLILNQSLGPDNILVFQGTDQQGRLTELVLGILKKPPAQPDAQPEIAGASLRLSYVEKPAEPDIYRVPGGF</sequence>
<evidence type="ECO:0000256" key="1">
    <source>
        <dbReference type="SAM" id="SignalP"/>
    </source>
</evidence>